<dbReference type="InParanoid" id="C3ZU03"/>
<evidence type="ECO:0000313" key="2">
    <source>
        <dbReference type="EMBL" id="EEN43889.1"/>
    </source>
</evidence>
<sequence>MHGSKMAAMLKELNYISLDLPSDEGEGAAGDDNPVAKATRSPRSSRFLQKTGSCKDTTVPGRLHLKLSMAAMLVGCMGPRWPPCWWVAWVQDGRHVGGMHGSKMAAMLVGCTGPRWPPCWWDAWVQDGRHVGGMHGSKMAAMLVGCMGPRWPPCWWDAWVQDGRHVGGMLGSKMAASH</sequence>
<dbReference type="EMBL" id="GG666681">
    <property type="protein sequence ID" value="EEN43889.1"/>
    <property type="molecule type" value="Genomic_DNA"/>
</dbReference>
<proteinExistence type="predicted"/>
<protein>
    <submittedName>
        <fullName evidence="2">Uncharacterized protein</fullName>
    </submittedName>
</protein>
<accession>C3ZU03</accession>
<organism>
    <name type="scientific">Branchiostoma floridae</name>
    <name type="common">Florida lancelet</name>
    <name type="synonym">Amphioxus</name>
    <dbReference type="NCBI Taxonomy" id="7739"/>
    <lineage>
        <taxon>Eukaryota</taxon>
        <taxon>Metazoa</taxon>
        <taxon>Chordata</taxon>
        <taxon>Cephalochordata</taxon>
        <taxon>Leptocardii</taxon>
        <taxon>Amphioxiformes</taxon>
        <taxon>Branchiostomatidae</taxon>
        <taxon>Branchiostoma</taxon>
    </lineage>
</organism>
<dbReference type="AlphaFoldDB" id="C3ZU03"/>
<gene>
    <name evidence="2" type="ORF">BRAFLDRAFT_87265</name>
</gene>
<reference evidence="2" key="1">
    <citation type="journal article" date="2008" name="Nature">
        <title>The amphioxus genome and the evolution of the chordate karyotype.</title>
        <authorList>
            <consortium name="US DOE Joint Genome Institute (JGI-PGF)"/>
            <person name="Putnam N.H."/>
            <person name="Butts T."/>
            <person name="Ferrier D.E.K."/>
            <person name="Furlong R.F."/>
            <person name="Hellsten U."/>
            <person name="Kawashima T."/>
            <person name="Robinson-Rechavi M."/>
            <person name="Shoguchi E."/>
            <person name="Terry A."/>
            <person name="Yu J.-K."/>
            <person name="Benito-Gutierrez E.L."/>
            <person name="Dubchak I."/>
            <person name="Garcia-Fernandez J."/>
            <person name="Gibson-Brown J.J."/>
            <person name="Grigoriev I.V."/>
            <person name="Horton A.C."/>
            <person name="de Jong P.J."/>
            <person name="Jurka J."/>
            <person name="Kapitonov V.V."/>
            <person name="Kohara Y."/>
            <person name="Kuroki Y."/>
            <person name="Lindquist E."/>
            <person name="Lucas S."/>
            <person name="Osoegawa K."/>
            <person name="Pennacchio L.A."/>
            <person name="Salamov A.A."/>
            <person name="Satou Y."/>
            <person name="Sauka-Spengler T."/>
            <person name="Schmutz J."/>
            <person name="Shin-I T."/>
            <person name="Toyoda A."/>
            <person name="Bronner-Fraser M."/>
            <person name="Fujiyama A."/>
            <person name="Holland L.Z."/>
            <person name="Holland P.W.H."/>
            <person name="Satoh N."/>
            <person name="Rokhsar D.S."/>
        </authorList>
    </citation>
    <scope>NUCLEOTIDE SEQUENCE [LARGE SCALE GENOMIC DNA]</scope>
    <source>
        <strain evidence="2">S238N-H82</strain>
        <tissue evidence="2">Testes</tissue>
    </source>
</reference>
<evidence type="ECO:0000256" key="1">
    <source>
        <dbReference type="SAM" id="MobiDB-lite"/>
    </source>
</evidence>
<name>C3ZU03_BRAFL</name>
<feature type="region of interest" description="Disordered" evidence="1">
    <location>
        <begin position="26"/>
        <end position="52"/>
    </location>
</feature>
<feature type="compositionally biased region" description="Polar residues" evidence="1">
    <location>
        <begin position="41"/>
        <end position="52"/>
    </location>
</feature>